<feature type="transmembrane region" description="Helical" evidence="6">
    <location>
        <begin position="458"/>
        <end position="477"/>
    </location>
</feature>
<keyword evidence="3 6" id="KW-0812">Transmembrane</keyword>
<feature type="transmembrane region" description="Helical" evidence="6">
    <location>
        <begin position="147"/>
        <end position="168"/>
    </location>
</feature>
<keyword evidence="8" id="KW-1185">Reference proteome</keyword>
<comment type="subcellular location">
    <subcellularLocation>
        <location evidence="1">Cell membrane</location>
        <topology evidence="1">Multi-pass membrane protein</topology>
    </subcellularLocation>
</comment>
<organism evidence="7 8">
    <name type="scientific">Amnibacterium endophyticum</name>
    <dbReference type="NCBI Taxonomy" id="2109337"/>
    <lineage>
        <taxon>Bacteria</taxon>
        <taxon>Bacillati</taxon>
        <taxon>Actinomycetota</taxon>
        <taxon>Actinomycetes</taxon>
        <taxon>Micrococcales</taxon>
        <taxon>Microbacteriaceae</taxon>
        <taxon>Amnibacterium</taxon>
    </lineage>
</organism>
<evidence type="ECO:0000256" key="5">
    <source>
        <dbReference type="ARBA" id="ARBA00023136"/>
    </source>
</evidence>
<feature type="transmembrane region" description="Helical" evidence="6">
    <location>
        <begin position="375"/>
        <end position="393"/>
    </location>
</feature>
<feature type="transmembrane region" description="Helical" evidence="6">
    <location>
        <begin position="111"/>
        <end position="135"/>
    </location>
</feature>
<feature type="transmembrane region" description="Helical" evidence="6">
    <location>
        <begin position="74"/>
        <end position="91"/>
    </location>
</feature>
<feature type="transmembrane region" description="Helical" evidence="6">
    <location>
        <begin position="343"/>
        <end position="363"/>
    </location>
</feature>
<evidence type="ECO:0000256" key="6">
    <source>
        <dbReference type="SAM" id="Phobius"/>
    </source>
</evidence>
<feature type="transmembrane region" description="Helical" evidence="6">
    <location>
        <begin position="497"/>
        <end position="516"/>
    </location>
</feature>
<feature type="transmembrane region" description="Helical" evidence="6">
    <location>
        <begin position="247"/>
        <end position="267"/>
    </location>
</feature>
<feature type="transmembrane region" description="Helical" evidence="6">
    <location>
        <begin position="288"/>
        <end position="306"/>
    </location>
</feature>
<dbReference type="Pfam" id="PF09678">
    <property type="entry name" value="Caa3_CtaG"/>
    <property type="match status" value="1"/>
</dbReference>
<feature type="transmembrane region" description="Helical" evidence="6">
    <location>
        <begin position="575"/>
        <end position="593"/>
    </location>
</feature>
<proteinExistence type="predicted"/>
<comment type="caution">
    <text evidence="7">The sequence shown here is derived from an EMBL/GenBank/DDBJ whole genome shotgun (WGS) entry which is preliminary data.</text>
</comment>
<feature type="transmembrane region" description="Helical" evidence="6">
    <location>
        <begin position="528"/>
        <end position="555"/>
    </location>
</feature>
<evidence type="ECO:0000313" key="7">
    <source>
        <dbReference type="EMBL" id="MFD1722787.1"/>
    </source>
</evidence>
<evidence type="ECO:0000256" key="2">
    <source>
        <dbReference type="ARBA" id="ARBA00022475"/>
    </source>
</evidence>
<evidence type="ECO:0000256" key="1">
    <source>
        <dbReference type="ARBA" id="ARBA00004651"/>
    </source>
</evidence>
<feature type="transmembrane region" description="Helical" evidence="6">
    <location>
        <begin position="174"/>
        <end position="196"/>
    </location>
</feature>
<keyword evidence="4 6" id="KW-1133">Transmembrane helix</keyword>
<dbReference type="RefSeq" id="WP_377936198.1">
    <property type="nucleotide sequence ID" value="NZ_JBHUEA010000028.1"/>
</dbReference>
<evidence type="ECO:0000256" key="3">
    <source>
        <dbReference type="ARBA" id="ARBA00022692"/>
    </source>
</evidence>
<accession>A0ABW4LJP0</accession>
<evidence type="ECO:0000313" key="8">
    <source>
        <dbReference type="Proteomes" id="UP001597347"/>
    </source>
</evidence>
<name>A0ABW4LJP0_9MICO</name>
<feature type="transmembrane region" description="Helical" evidence="6">
    <location>
        <begin position="216"/>
        <end position="235"/>
    </location>
</feature>
<keyword evidence="5 6" id="KW-0472">Membrane</keyword>
<dbReference type="InterPro" id="IPR019108">
    <property type="entry name" value="Caa3_assmbl_CtaG-rel"/>
</dbReference>
<reference evidence="8" key="1">
    <citation type="journal article" date="2019" name="Int. J. Syst. Evol. Microbiol.">
        <title>The Global Catalogue of Microorganisms (GCM) 10K type strain sequencing project: providing services to taxonomists for standard genome sequencing and annotation.</title>
        <authorList>
            <consortium name="The Broad Institute Genomics Platform"/>
            <consortium name="The Broad Institute Genome Sequencing Center for Infectious Disease"/>
            <person name="Wu L."/>
            <person name="Ma J."/>
        </authorList>
    </citation>
    <scope>NUCLEOTIDE SEQUENCE [LARGE SCALE GENOMIC DNA]</scope>
    <source>
        <strain evidence="8">CGMCC 1.12471</strain>
    </source>
</reference>
<gene>
    <name evidence="7" type="ORF">ACFSBI_14620</name>
</gene>
<dbReference type="Proteomes" id="UP001597347">
    <property type="component" value="Unassembled WGS sequence"/>
</dbReference>
<feature type="transmembrane region" description="Helical" evidence="6">
    <location>
        <begin position="405"/>
        <end position="429"/>
    </location>
</feature>
<sequence>MAALVAVTVLGAAPFTAQNLAYPGQGTALASGVLRAIAAVAGTWCVGHLVYAVLARQRTGGGRLVVEWVDGRPVARSATVWAGAALLLAFVDAANNNGQPLARLLQPGAVGYLFVSIYSPTAWLVTAVLASAVALGTFLTRTWQAHAVLTGVALLALLPPVLVTQVLVGPDHDFGSDAATLGTPAAAVLVGLLVALHRRLLAGPRPGAVTLARVRALTRLALAVAVVAEAVVAAFELHGPAGLGTPTSWLFLARFALLGLLAVVVLRRGAPGAPLDVQRAVALRATRIALLPAGLLLAAGVVMTRIPPPQYFVPTSIAQVYFGYDVTPAPTLAVLALDWRPNLLFLALSVASVVLYLIGVRALHRRGDRWATGRTVAWLLGWSVVVLTTSSGLGRYSSASFSLHMVLHMALNMLGPLLLVLAGPVTLALRALPARRRGGADGPREWIAAMLAWQPLHVAYNPLLVFVRFVGAYYVLYFTPIFGEALRYHWAHQVMNLEFLVIGVMFYGLVIGVDAPPRPIPHVGKLGMVLAAMPFHAFFGVAVMTSHEIIAGTFYRYIDAPWMGSLAADQAVGGGIAWAAGEIPLVIVIVALVSQWAAQDRRAAARVDRHLDRGTDDSWDAYNAMLTRLNDRDAGAGAATRDAGG</sequence>
<keyword evidence="2" id="KW-1003">Cell membrane</keyword>
<dbReference type="EMBL" id="JBHUEA010000028">
    <property type="protein sequence ID" value="MFD1722787.1"/>
    <property type="molecule type" value="Genomic_DNA"/>
</dbReference>
<feature type="transmembrane region" description="Helical" evidence="6">
    <location>
        <begin position="33"/>
        <end position="54"/>
    </location>
</feature>
<evidence type="ECO:0000256" key="4">
    <source>
        <dbReference type="ARBA" id="ARBA00022989"/>
    </source>
</evidence>
<protein>
    <submittedName>
        <fullName evidence="7">Cytochrome c oxidase assembly protein</fullName>
    </submittedName>
</protein>